<dbReference type="Proteomes" id="UP000242662">
    <property type="component" value="Unassembled WGS sequence"/>
</dbReference>
<keyword evidence="2" id="KW-1185">Reference proteome</keyword>
<organism evidence="1 2">
    <name type="scientific">Shouchella lonarensis</name>
    <dbReference type="NCBI Taxonomy" id="1464122"/>
    <lineage>
        <taxon>Bacteria</taxon>
        <taxon>Bacillati</taxon>
        <taxon>Bacillota</taxon>
        <taxon>Bacilli</taxon>
        <taxon>Bacillales</taxon>
        <taxon>Bacillaceae</taxon>
        <taxon>Shouchella</taxon>
    </lineage>
</organism>
<accession>A0A1G6N1U6</accession>
<proteinExistence type="predicted"/>
<dbReference type="EMBL" id="FMYM01000011">
    <property type="protein sequence ID" value="SDC61808.1"/>
    <property type="molecule type" value="Genomic_DNA"/>
</dbReference>
<name>A0A1G6N1U6_9BACI</name>
<sequence>MIDWRLILMLLKKFWVGGPMEISVKTSFLERTLVIYPLTGKYQIGYVSAGYSTYDKDDQCEHLNSSYDLNYEGALLHEDLDPHSIEAYIPSWISCFRKILEECREEIVLTMKMCSLKKDLDSLGNPQTKDSIFIYTNVFFAYESREFQMTISSRSLQKIEEDLRKVIDRIIVFMNIHKALRPLSLENGKYDLLLKPHVAAVLFHECIAHGIEEGYLEKGDRVGPACLNIELSLKNDLINEGIPNYENHLIVNKGVVALGQDFVSSCKQTTFMFPRVRLTDLKVSTKNYCDGIPNPKSCLVCNYVNSAQFYKGIAIIEIKDALIVHDNITMGYTSSFYLRINVKSMYRHLVYINNDYELIEGICTKFNDSIPTCNQAPSVILEQVEIRGEK</sequence>
<protein>
    <submittedName>
        <fullName evidence="1">Modulator of DNA gyrase</fullName>
    </submittedName>
</protein>
<dbReference type="GO" id="GO:0006508">
    <property type="term" value="P:proteolysis"/>
    <property type="evidence" value="ECO:0007669"/>
    <property type="project" value="InterPro"/>
</dbReference>
<dbReference type="STRING" id="1464122.SAMN05421737_11176"/>
<dbReference type="InterPro" id="IPR036059">
    <property type="entry name" value="TldD/PmbA_sf"/>
</dbReference>
<evidence type="ECO:0000313" key="1">
    <source>
        <dbReference type="EMBL" id="SDC61808.1"/>
    </source>
</evidence>
<dbReference type="RefSeq" id="WP_141769893.1">
    <property type="nucleotide sequence ID" value="NZ_FMYM01000011.1"/>
</dbReference>
<evidence type="ECO:0000313" key="2">
    <source>
        <dbReference type="Proteomes" id="UP000242662"/>
    </source>
</evidence>
<dbReference type="AlphaFoldDB" id="A0A1G6N1U6"/>
<gene>
    <name evidence="1" type="ORF">SAMN05421737_11176</name>
</gene>
<dbReference type="GO" id="GO:0008237">
    <property type="term" value="F:metallopeptidase activity"/>
    <property type="evidence" value="ECO:0007669"/>
    <property type="project" value="InterPro"/>
</dbReference>
<dbReference type="SUPFAM" id="SSF111283">
    <property type="entry name" value="Putative modulator of DNA gyrase, PmbA/TldD"/>
    <property type="match status" value="1"/>
</dbReference>
<dbReference type="OrthoDB" id="9803213at2"/>
<reference evidence="2" key="1">
    <citation type="submission" date="2016-09" db="EMBL/GenBank/DDBJ databases">
        <authorList>
            <person name="Varghese N."/>
            <person name="Submissions S."/>
        </authorList>
    </citation>
    <scope>NUCLEOTIDE SEQUENCE [LARGE SCALE GENOMIC DNA]</scope>
    <source>
        <strain evidence="2">25nlg</strain>
    </source>
</reference>